<comment type="caution">
    <text evidence="1">The sequence shown here is derived from an EMBL/GenBank/DDBJ whole genome shotgun (WGS) entry which is preliminary data.</text>
</comment>
<dbReference type="Proteomes" id="UP001239111">
    <property type="component" value="Chromosome 1"/>
</dbReference>
<evidence type="ECO:0000313" key="2">
    <source>
        <dbReference type="Proteomes" id="UP001239111"/>
    </source>
</evidence>
<accession>A0ACC2PWS9</accession>
<reference evidence="1" key="1">
    <citation type="submission" date="2023-04" db="EMBL/GenBank/DDBJ databases">
        <title>A chromosome-level genome assembly of the parasitoid wasp Eretmocerus hayati.</title>
        <authorList>
            <person name="Zhong Y."/>
            <person name="Liu S."/>
            <person name="Liu Y."/>
        </authorList>
    </citation>
    <scope>NUCLEOTIDE SEQUENCE</scope>
    <source>
        <strain evidence="1">ZJU_SS_LIU_2023</strain>
    </source>
</reference>
<name>A0ACC2PWS9_9HYME</name>
<evidence type="ECO:0000313" key="1">
    <source>
        <dbReference type="EMBL" id="KAJ8687403.1"/>
    </source>
</evidence>
<sequence>MDQTLEAAQNAARRAVDFDKNEQFKQAIYYYEVSVNLLKKLSAVPALAEKCSEYHERIIELNKLSKQSTELNISSTACLIENELQKCKFLLNQALDADEAGFKDQAIKLYTDAAELGLKAKATSDEKTKVTDLVRHALDRAESLKGIKRNQPETELPDLPSVPETDLPIDNEIPSDPTPKTSVSHNTSRPPLHRGTSVHLKVTGGSTSYTEEEKRVLLYTSHINDHEFVPFMNVDLSERFQYAIPFTDKDGLLELSPKQKPDFARWCRPEELFSEPKMVMGHVVDYHCIKQTVVSDCSFVASLAVSAQYEKKFGRRLVTSIIYPKNKNKEPIYNPFGKYMVKLHLNGISRKVVIDDLLPVSRHNQLLCSYSNNRGELWISLLEKAYMKVMGGYDFPGSNSNIDLHALTGWIPERWAIRPNEPDFNKDNLFDTLLLRLHKGDVLVTVATGELSDADADRTGLVPTHAYAVLDVRKIDGERLLQLKNPWSHLRWRGNFSELDTKHWTPSLRDTLNYDPDSASHFDNGIFWIDFESICHFFDVFYFNWNPALFNYTYCIHQMWRAGTGPVKDAYNIGDNPQFCLEVQPDITGAIWILLTRHITDIDDFRQNKEYISVLVYRNDGKRVYYPHDPPPYIDGVRINSPHYLCKIKLGQNHDKKYTLVISQYEKTTTIYYTLRAYGTSPFTLRKIAEPCKFEKEITDGQWKGITAGGCGNHPTTYINNPRYQVVLESSNNNNWLLVILKGPKQYQIGFEVLTVILNDSECPTAFKSKSSGSFRSGFVYLELEDVPAGTYNVIPSTFLPGQEGPFFLTFKSSCNLQVSRLQ</sequence>
<organism evidence="1 2">
    <name type="scientific">Eretmocerus hayati</name>
    <dbReference type="NCBI Taxonomy" id="131215"/>
    <lineage>
        <taxon>Eukaryota</taxon>
        <taxon>Metazoa</taxon>
        <taxon>Ecdysozoa</taxon>
        <taxon>Arthropoda</taxon>
        <taxon>Hexapoda</taxon>
        <taxon>Insecta</taxon>
        <taxon>Pterygota</taxon>
        <taxon>Neoptera</taxon>
        <taxon>Endopterygota</taxon>
        <taxon>Hymenoptera</taxon>
        <taxon>Apocrita</taxon>
        <taxon>Proctotrupomorpha</taxon>
        <taxon>Chalcidoidea</taxon>
        <taxon>Aphelinidae</taxon>
        <taxon>Aphelininae</taxon>
        <taxon>Eretmocerus</taxon>
    </lineage>
</organism>
<keyword evidence="2" id="KW-1185">Reference proteome</keyword>
<proteinExistence type="predicted"/>
<gene>
    <name evidence="1" type="ORF">QAD02_023197</name>
</gene>
<dbReference type="EMBL" id="CM056741">
    <property type="protein sequence ID" value="KAJ8687403.1"/>
    <property type="molecule type" value="Genomic_DNA"/>
</dbReference>
<protein>
    <submittedName>
        <fullName evidence="1">Uncharacterized protein</fullName>
    </submittedName>
</protein>